<organism evidence="1">
    <name type="scientific">Lepeophtheirus salmonis</name>
    <name type="common">Salmon louse</name>
    <name type="synonym">Caligus salmonis</name>
    <dbReference type="NCBI Taxonomy" id="72036"/>
    <lineage>
        <taxon>Eukaryota</taxon>
        <taxon>Metazoa</taxon>
        <taxon>Ecdysozoa</taxon>
        <taxon>Arthropoda</taxon>
        <taxon>Crustacea</taxon>
        <taxon>Multicrustacea</taxon>
        <taxon>Hexanauplia</taxon>
        <taxon>Copepoda</taxon>
        <taxon>Siphonostomatoida</taxon>
        <taxon>Caligidae</taxon>
        <taxon>Lepeophtheirus</taxon>
    </lineage>
</organism>
<dbReference type="AlphaFoldDB" id="A0A0K2UVM4"/>
<sequence length="54" mass="6257">DGENVLRKKGTWWFVRSKPCYSLLSKVAATPIKQQNKQKVICLGSLCCQNYYDF</sequence>
<dbReference type="EMBL" id="HACA01024928">
    <property type="protein sequence ID" value="CDW42289.1"/>
    <property type="molecule type" value="Transcribed_RNA"/>
</dbReference>
<accession>A0A0K2UVM4</accession>
<evidence type="ECO:0000313" key="1">
    <source>
        <dbReference type="EMBL" id="CDW42289.1"/>
    </source>
</evidence>
<feature type="non-terminal residue" evidence="1">
    <location>
        <position position="1"/>
    </location>
</feature>
<protein>
    <submittedName>
        <fullName evidence="1">Uncharacterized protein</fullName>
    </submittedName>
</protein>
<name>A0A0K2UVM4_LEPSM</name>
<reference evidence="1" key="1">
    <citation type="submission" date="2014-05" db="EMBL/GenBank/DDBJ databases">
        <authorList>
            <person name="Chronopoulou M."/>
        </authorList>
    </citation>
    <scope>NUCLEOTIDE SEQUENCE</scope>
    <source>
        <tissue evidence="1">Whole organism</tissue>
    </source>
</reference>
<proteinExistence type="predicted"/>